<name>A0A0R2NL06_9LACO</name>
<dbReference type="PANTHER" id="PTHR10000">
    <property type="entry name" value="PHOSPHOSERINE PHOSPHATASE"/>
    <property type="match status" value="1"/>
</dbReference>
<dbReference type="GO" id="GO:0016791">
    <property type="term" value="F:phosphatase activity"/>
    <property type="evidence" value="ECO:0007669"/>
    <property type="project" value="TreeGrafter"/>
</dbReference>
<dbReference type="Gene3D" id="3.30.1240.10">
    <property type="match status" value="1"/>
</dbReference>
<keyword evidence="2" id="KW-1185">Reference proteome</keyword>
<accession>A0A0R2NL06</accession>
<reference evidence="1 2" key="1">
    <citation type="journal article" date="2015" name="Genome Announc.">
        <title>Expanding the biotechnology potential of lactobacilli through comparative genomics of 213 strains and associated genera.</title>
        <authorList>
            <person name="Sun Z."/>
            <person name="Harris H.M."/>
            <person name="McCann A."/>
            <person name="Guo C."/>
            <person name="Argimon S."/>
            <person name="Zhang W."/>
            <person name="Yang X."/>
            <person name="Jeffery I.B."/>
            <person name="Cooney J.C."/>
            <person name="Kagawa T.F."/>
            <person name="Liu W."/>
            <person name="Song Y."/>
            <person name="Salvetti E."/>
            <person name="Wrobel A."/>
            <person name="Rasinkangas P."/>
            <person name="Parkhill J."/>
            <person name="Rea M.C."/>
            <person name="O'Sullivan O."/>
            <person name="Ritari J."/>
            <person name="Douillard F.P."/>
            <person name="Paul Ross R."/>
            <person name="Yang R."/>
            <person name="Briner A.E."/>
            <person name="Felis G.E."/>
            <person name="de Vos W.M."/>
            <person name="Barrangou R."/>
            <person name="Klaenhammer T.R."/>
            <person name="Caufield P.W."/>
            <person name="Cui Y."/>
            <person name="Zhang H."/>
            <person name="O'Toole P.W."/>
        </authorList>
    </citation>
    <scope>NUCLEOTIDE SEQUENCE [LARGE SCALE GENOMIC DNA]</scope>
    <source>
        <strain evidence="1 2">DSM 23026</strain>
    </source>
</reference>
<dbReference type="PANTHER" id="PTHR10000:SF8">
    <property type="entry name" value="HAD SUPERFAMILY HYDROLASE-LIKE, TYPE 3"/>
    <property type="match status" value="1"/>
</dbReference>
<dbReference type="GO" id="GO:0005829">
    <property type="term" value="C:cytosol"/>
    <property type="evidence" value="ECO:0007669"/>
    <property type="project" value="TreeGrafter"/>
</dbReference>
<dbReference type="NCBIfam" id="TIGR01484">
    <property type="entry name" value="HAD-SF-IIB"/>
    <property type="match status" value="1"/>
</dbReference>
<sequence length="175" mass="19720">MSVNFFSTDKTFYTKEKPWMLSRLARVRVMADKNGSRSFSHVKDIDELHGLSDQIINGIIIDRNDPEKLAKVRKELLDHDLLNVSSSSPDNLELIPRRISKATAVRAISDQYGIPVERTIGFGNDMNDLEMLKAVGVGVTMGNSPDVLKAETDFTTDSNLEDGLPKFLRKYFELD</sequence>
<evidence type="ECO:0000313" key="2">
    <source>
        <dbReference type="Proteomes" id="UP000051249"/>
    </source>
</evidence>
<dbReference type="InterPro" id="IPR023214">
    <property type="entry name" value="HAD_sf"/>
</dbReference>
<dbReference type="AlphaFoldDB" id="A0A0R2NL06"/>
<dbReference type="PATRIC" id="fig|480391.4.peg.1818"/>
<evidence type="ECO:0000313" key="1">
    <source>
        <dbReference type="EMBL" id="KRO25522.1"/>
    </source>
</evidence>
<dbReference type="EMBL" id="JQCQ01000009">
    <property type="protein sequence ID" value="KRO25522.1"/>
    <property type="molecule type" value="Genomic_DNA"/>
</dbReference>
<dbReference type="Gene3D" id="3.40.50.1000">
    <property type="entry name" value="HAD superfamily/HAD-like"/>
    <property type="match status" value="1"/>
</dbReference>
<dbReference type="InterPro" id="IPR006379">
    <property type="entry name" value="HAD-SF_hydro_IIB"/>
</dbReference>
<dbReference type="Proteomes" id="UP000051249">
    <property type="component" value="Unassembled WGS sequence"/>
</dbReference>
<dbReference type="GO" id="GO:0000287">
    <property type="term" value="F:magnesium ion binding"/>
    <property type="evidence" value="ECO:0007669"/>
    <property type="project" value="TreeGrafter"/>
</dbReference>
<dbReference type="InterPro" id="IPR036412">
    <property type="entry name" value="HAD-like_sf"/>
</dbReference>
<organism evidence="1 2">
    <name type="scientific">Pediococcus argentinicus</name>
    <dbReference type="NCBI Taxonomy" id="480391"/>
    <lineage>
        <taxon>Bacteria</taxon>
        <taxon>Bacillati</taxon>
        <taxon>Bacillota</taxon>
        <taxon>Bacilli</taxon>
        <taxon>Lactobacillales</taxon>
        <taxon>Lactobacillaceae</taxon>
        <taxon>Pediococcus</taxon>
    </lineage>
</organism>
<comment type="caution">
    <text evidence="1">The sequence shown here is derived from an EMBL/GenBank/DDBJ whole genome shotgun (WGS) entry which is preliminary data.</text>
</comment>
<gene>
    <name evidence="1" type="ORF">IV88_GL001772</name>
</gene>
<proteinExistence type="predicted"/>
<protein>
    <submittedName>
        <fullName evidence="1">HAD superfamily hydrolase</fullName>
    </submittedName>
</protein>
<dbReference type="Pfam" id="PF08282">
    <property type="entry name" value="Hydrolase_3"/>
    <property type="match status" value="1"/>
</dbReference>
<dbReference type="SUPFAM" id="SSF56784">
    <property type="entry name" value="HAD-like"/>
    <property type="match status" value="1"/>
</dbReference>
<keyword evidence="1" id="KW-0378">Hydrolase</keyword>